<feature type="domain" description="SHOCT-like" evidence="1">
    <location>
        <begin position="11"/>
        <end position="39"/>
    </location>
</feature>
<evidence type="ECO:0000259" key="1">
    <source>
        <dbReference type="Pfam" id="PF20612"/>
    </source>
</evidence>
<dbReference type="Pfam" id="PF20612">
    <property type="entry name" value="SHOCT_2"/>
    <property type="match status" value="1"/>
</dbReference>
<dbReference type="EMBL" id="CP065321">
    <property type="protein sequence ID" value="QQR31206.1"/>
    <property type="molecule type" value="Genomic_DNA"/>
</dbReference>
<dbReference type="Proteomes" id="UP000596035">
    <property type="component" value="Chromosome"/>
</dbReference>
<dbReference type="RefSeq" id="WP_157130664.1">
    <property type="nucleotide sequence ID" value="NZ_CP021422.1"/>
</dbReference>
<name>A0AA92QX54_9FIRM</name>
<evidence type="ECO:0000313" key="2">
    <source>
        <dbReference type="EMBL" id="QQR31206.1"/>
    </source>
</evidence>
<reference evidence="2 3" key="1">
    <citation type="submission" date="2020-11" db="EMBL/GenBank/DDBJ databases">
        <title>Closed and high quality bacterial genomes of the OMM12 community.</title>
        <authorList>
            <person name="Marbouty M."/>
            <person name="Lamy-Besnier Q."/>
            <person name="Debarbieux L."/>
            <person name="Koszul R."/>
        </authorList>
    </citation>
    <scope>NUCLEOTIDE SEQUENCE [LARGE SCALE GENOMIC DNA]</scope>
    <source>
        <strain evidence="2 3">KB18</strain>
    </source>
</reference>
<dbReference type="InterPro" id="IPR046749">
    <property type="entry name" value="SHOCT_2"/>
</dbReference>
<gene>
    <name evidence="2" type="ORF">I5Q82_05900</name>
</gene>
<dbReference type="AlphaFoldDB" id="A0AA92QX54"/>
<organism evidence="2 3">
    <name type="scientific">Acutalibacter muris</name>
    <dbReference type="NCBI Taxonomy" id="1796620"/>
    <lineage>
        <taxon>Bacteria</taxon>
        <taxon>Bacillati</taxon>
        <taxon>Bacillota</taxon>
        <taxon>Clostridia</taxon>
        <taxon>Eubacteriales</taxon>
        <taxon>Acutalibacteraceae</taxon>
        <taxon>Acutalibacter</taxon>
    </lineage>
</organism>
<proteinExistence type="predicted"/>
<accession>A0AA92QX54</accession>
<evidence type="ECO:0000313" key="3">
    <source>
        <dbReference type="Proteomes" id="UP000596035"/>
    </source>
</evidence>
<protein>
    <recommendedName>
        <fullName evidence="1">SHOCT-like domain-containing protein</fullName>
    </recommendedName>
</protein>
<sequence length="49" mass="5781">MNTDINNTAFVYSVNMLRLLLKMQLITQEEYERILQISAAHYGTEKIYV</sequence>